<accession>A0A8H7VZ60</accession>
<evidence type="ECO:0000313" key="3">
    <source>
        <dbReference type="EMBL" id="KAG4412076.1"/>
    </source>
</evidence>
<dbReference type="Pfam" id="PF00004">
    <property type="entry name" value="AAA"/>
    <property type="match status" value="1"/>
</dbReference>
<dbReference type="GO" id="GO:0005524">
    <property type="term" value="F:ATP binding"/>
    <property type="evidence" value="ECO:0007669"/>
    <property type="project" value="InterPro"/>
</dbReference>
<dbReference type="PANTHER" id="PTHR46411:SF3">
    <property type="entry name" value="AAA+ ATPASE DOMAIN-CONTAINING PROTEIN"/>
    <property type="match status" value="1"/>
</dbReference>
<feature type="domain" description="DUF7025" evidence="2">
    <location>
        <begin position="172"/>
        <end position="266"/>
    </location>
</feature>
<dbReference type="GO" id="GO:0016887">
    <property type="term" value="F:ATP hydrolysis activity"/>
    <property type="evidence" value="ECO:0007669"/>
    <property type="project" value="InterPro"/>
</dbReference>
<feature type="domain" description="ATPase AAA-type core" evidence="1">
    <location>
        <begin position="468"/>
        <end position="502"/>
    </location>
</feature>
<dbReference type="InterPro" id="IPR054289">
    <property type="entry name" value="DUF7025"/>
</dbReference>
<dbReference type="Proteomes" id="UP000664132">
    <property type="component" value="Unassembled WGS sequence"/>
</dbReference>
<keyword evidence="4" id="KW-1185">Reference proteome</keyword>
<comment type="caution">
    <text evidence="3">The sequence shown here is derived from an EMBL/GenBank/DDBJ whole genome shotgun (WGS) entry which is preliminary data.</text>
</comment>
<evidence type="ECO:0000313" key="4">
    <source>
        <dbReference type="Proteomes" id="UP000664132"/>
    </source>
</evidence>
<protein>
    <recommendedName>
        <fullName evidence="5">AAA+ ATPase domain-containing protein</fullName>
    </recommendedName>
</protein>
<dbReference type="OrthoDB" id="10042665at2759"/>
<dbReference type="InterPro" id="IPR027417">
    <property type="entry name" value="P-loop_NTPase"/>
</dbReference>
<proteinExistence type="predicted"/>
<dbReference type="AlphaFoldDB" id="A0A8H7VZ60"/>
<reference evidence="3" key="1">
    <citation type="submission" date="2021-02" db="EMBL/GenBank/DDBJ databases">
        <title>Genome sequence Cadophora malorum strain M34.</title>
        <authorList>
            <person name="Stefanovic E."/>
            <person name="Vu D."/>
            <person name="Scully C."/>
            <person name="Dijksterhuis J."/>
            <person name="Roader J."/>
            <person name="Houbraken J."/>
        </authorList>
    </citation>
    <scope>NUCLEOTIDE SEQUENCE</scope>
    <source>
        <strain evidence="3">M34</strain>
    </source>
</reference>
<dbReference type="EMBL" id="JAFJYH010000412">
    <property type="protein sequence ID" value="KAG4412076.1"/>
    <property type="molecule type" value="Genomic_DNA"/>
</dbReference>
<evidence type="ECO:0000259" key="1">
    <source>
        <dbReference type="Pfam" id="PF00004"/>
    </source>
</evidence>
<evidence type="ECO:0008006" key="5">
    <source>
        <dbReference type="Google" id="ProtNLM"/>
    </source>
</evidence>
<dbReference type="Pfam" id="PF22942">
    <property type="entry name" value="DUF7025"/>
    <property type="match status" value="1"/>
</dbReference>
<name>A0A8H7VZ60_9HELO</name>
<dbReference type="Gene3D" id="3.40.50.300">
    <property type="entry name" value="P-loop containing nucleotide triphosphate hydrolases"/>
    <property type="match status" value="2"/>
</dbReference>
<sequence>MAVTGRTSWSTETHRSQCRVTDARFTGFWCDVKQVYGTPNSLCQCCTVWEDELPGPDNSAKIRKADRERDTYAVVRRRIRHSAKMEWKTHSVDINSPMIRSKLEVIFADYLSVDISATDLSFQPPFVPIIHKWEALKKFEENEADVAIKQHLKLLIELLEPEVKESFEVLARVNKTGYISFPWLSVAFVPGETVLHISDSVVQAGILREVNLMKPPMGASYYEFIVDVMDSDGEVIGVAERTWHIQEFKGRRHISNMEVCPMHFYPRHEELKKTLINRGKVFESLQGQHLPFYLGKGSHTSVPARPAYPDDMFMPPSQAKTKFRPLRERIIVDTEGYFNLQGECPPKLRLRRDLGRESETGLASDEMDEPKEEEEAAAAITKNTTPLSDYEYMLASSQVKGFALKTKIWWFFYVTEIRDIVWIPDAMEKLVLEKEEKALLLAITSNHQNDKPVHFDDFIPNKGKGIIILLSGPPGVGKNLTAEAVAEKTKRPLYRLGAVDVFLEERSTNDLDRNELVSTFLRLLEYYEGIMILTTNRISSIDPAFESRIDISLAYRNLDRAARAQVWRGFIESIAEESAQIEERDIEVLAESELNGRQIKSAIKTACILAQTEGSKLDLGHLQTVLKVWEKASKLIVSGPSGRC</sequence>
<gene>
    <name evidence="3" type="ORF">IFR04_014789</name>
</gene>
<dbReference type="SUPFAM" id="SSF52540">
    <property type="entry name" value="P-loop containing nucleoside triphosphate hydrolases"/>
    <property type="match status" value="1"/>
</dbReference>
<evidence type="ECO:0000259" key="2">
    <source>
        <dbReference type="Pfam" id="PF22942"/>
    </source>
</evidence>
<organism evidence="3 4">
    <name type="scientific">Cadophora malorum</name>
    <dbReference type="NCBI Taxonomy" id="108018"/>
    <lineage>
        <taxon>Eukaryota</taxon>
        <taxon>Fungi</taxon>
        <taxon>Dikarya</taxon>
        <taxon>Ascomycota</taxon>
        <taxon>Pezizomycotina</taxon>
        <taxon>Leotiomycetes</taxon>
        <taxon>Helotiales</taxon>
        <taxon>Ploettnerulaceae</taxon>
        <taxon>Cadophora</taxon>
    </lineage>
</organism>
<dbReference type="PANTHER" id="PTHR46411">
    <property type="entry name" value="FAMILY ATPASE, PUTATIVE-RELATED"/>
    <property type="match status" value="1"/>
</dbReference>
<dbReference type="InterPro" id="IPR003959">
    <property type="entry name" value="ATPase_AAA_core"/>
</dbReference>